<feature type="transmembrane region" description="Helical" evidence="1">
    <location>
        <begin position="43"/>
        <end position="62"/>
    </location>
</feature>
<keyword evidence="1" id="KW-0812">Transmembrane</keyword>
<evidence type="ECO:0000256" key="1">
    <source>
        <dbReference type="SAM" id="Phobius"/>
    </source>
</evidence>
<dbReference type="InterPro" id="IPR025618">
    <property type="entry name" value="YtpI"/>
</dbReference>
<accession>A0A4P8XPJ8</accession>
<keyword evidence="3" id="KW-1185">Reference proteome</keyword>
<evidence type="ECO:0008006" key="4">
    <source>
        <dbReference type="Google" id="ProtNLM"/>
    </source>
</evidence>
<dbReference type="AlphaFoldDB" id="A0A4P8XPJ8"/>
<protein>
    <recommendedName>
        <fullName evidence="4">YtpI-like protein</fullName>
    </recommendedName>
</protein>
<evidence type="ECO:0000313" key="3">
    <source>
        <dbReference type="Proteomes" id="UP000300879"/>
    </source>
</evidence>
<name>A0A4P8XPJ8_9BACL</name>
<keyword evidence="1" id="KW-1133">Transmembrane helix</keyword>
<sequence>MMDMLKYALIFVLAAACVLAALNSVRARRKRDPLERGRHQALTNVWMGVMLIVLSVLAMLMFSGSTVAVIVEAIFMVLGAFNIFAGLRSRSYYSRQQKANS</sequence>
<dbReference type="PROSITE" id="PS51257">
    <property type="entry name" value="PROKAR_LIPOPROTEIN"/>
    <property type="match status" value="1"/>
</dbReference>
<dbReference type="Proteomes" id="UP000300879">
    <property type="component" value="Chromosome"/>
</dbReference>
<reference evidence="2 3" key="1">
    <citation type="submission" date="2019-05" db="EMBL/GenBank/DDBJ databases">
        <authorList>
            <person name="Chen C."/>
        </authorList>
    </citation>
    <scope>NUCLEOTIDE SEQUENCE [LARGE SCALE GENOMIC DNA]</scope>
    <source>
        <strain evidence="2 3">HB172198</strain>
    </source>
</reference>
<dbReference type="RefSeq" id="WP_138226432.1">
    <property type="nucleotide sequence ID" value="NZ_CP040396.1"/>
</dbReference>
<dbReference type="OrthoDB" id="2990512at2"/>
<organism evidence="2 3">
    <name type="scientific">Paenibacillus algicola</name>
    <dbReference type="NCBI Taxonomy" id="2565926"/>
    <lineage>
        <taxon>Bacteria</taxon>
        <taxon>Bacillati</taxon>
        <taxon>Bacillota</taxon>
        <taxon>Bacilli</taxon>
        <taxon>Bacillales</taxon>
        <taxon>Paenibacillaceae</taxon>
        <taxon>Paenibacillus</taxon>
    </lineage>
</organism>
<keyword evidence="1" id="KW-0472">Membrane</keyword>
<gene>
    <name evidence="2" type="ORF">E6C60_2870</name>
</gene>
<dbReference type="EMBL" id="CP040396">
    <property type="protein sequence ID" value="QCT03581.1"/>
    <property type="molecule type" value="Genomic_DNA"/>
</dbReference>
<proteinExistence type="predicted"/>
<feature type="transmembrane region" description="Helical" evidence="1">
    <location>
        <begin position="69"/>
        <end position="87"/>
    </location>
</feature>
<dbReference type="KEGG" id="palo:E6C60_2870"/>
<dbReference type="Pfam" id="PF14007">
    <property type="entry name" value="YtpI"/>
    <property type="match status" value="1"/>
</dbReference>
<evidence type="ECO:0000313" key="2">
    <source>
        <dbReference type="EMBL" id="QCT03581.1"/>
    </source>
</evidence>